<feature type="domain" description="Type ISP restriction-modification enzyme coupler" evidence="2">
    <location>
        <begin position="285"/>
        <end position="338"/>
    </location>
</feature>
<organism evidence="3">
    <name type="scientific">Candidatus Kentrum sp. LPFa</name>
    <dbReference type="NCBI Taxonomy" id="2126335"/>
    <lineage>
        <taxon>Bacteria</taxon>
        <taxon>Pseudomonadati</taxon>
        <taxon>Pseudomonadota</taxon>
        <taxon>Gammaproteobacteria</taxon>
        <taxon>Candidatus Kentrum</taxon>
    </lineage>
</organism>
<gene>
    <name evidence="3" type="ORF">BECKLPF1236A_GA0070988_100842</name>
    <name evidence="4" type="ORF">BECKLPF1236C_GA0070990_1001314</name>
</gene>
<feature type="domain" description="Type ISP restriction-modification enzyme coupler" evidence="2">
    <location>
        <begin position="119"/>
        <end position="194"/>
    </location>
</feature>
<feature type="compositionally biased region" description="Basic and acidic residues" evidence="1">
    <location>
        <begin position="231"/>
        <end position="240"/>
    </location>
</feature>
<protein>
    <recommendedName>
        <fullName evidence="2">Type ISP restriction-modification enzyme coupler domain-containing protein</fullName>
    </recommendedName>
</protein>
<dbReference type="AlphaFoldDB" id="A0A450W847"/>
<dbReference type="EMBL" id="CAADFM010000084">
    <property type="protein sequence ID" value="VFK13226.1"/>
    <property type="molecule type" value="Genomic_DNA"/>
</dbReference>
<feature type="region of interest" description="Disordered" evidence="1">
    <location>
        <begin position="231"/>
        <end position="295"/>
    </location>
</feature>
<sequence>MKPHEALADNKTYKVVWEVLQALRSHDDRFDAMINKLDLTGAPPTKMEVIAVTDQTVRSAKKQRQNLRERLAGQARGQAIGVPASAPDPAIQTEIEFTPGELERALYARIVEKCGRRAYWEDWAGDIARIASTHITRIQTIVEDPANRKEQKAFRSFVKELRDDLNPAVTEAEVIEMLAQHLITRPVFEALFEGPGDGGHGHPINADDHPIDDHQQITDGHGRRIHVHRQTTDTHGHNIDVHGQTTNGHGHPANVRESKTDGHDHPINVHGHHAHVHGRAIHDDSTSSNGFAANNPVSQGMQKVLSLLHQHHLEKETDTLQAFYASVRMRAEGIDNAAGRQRIVLDLYDKFFRNAFPRLTERLGIVYTPVEVETATKELSGTISIWLSW</sequence>
<dbReference type="Pfam" id="PF22240">
    <property type="entry name" value="ISP_coupler"/>
    <property type="match status" value="2"/>
</dbReference>
<accession>A0A450W847</accession>
<evidence type="ECO:0000313" key="3">
    <source>
        <dbReference type="EMBL" id="VFK13226.1"/>
    </source>
</evidence>
<dbReference type="EMBL" id="CAADFP010000013">
    <property type="protein sequence ID" value="VFK24458.1"/>
    <property type="molecule type" value="Genomic_DNA"/>
</dbReference>
<reference evidence="3" key="1">
    <citation type="submission" date="2019-02" db="EMBL/GenBank/DDBJ databases">
        <authorList>
            <person name="Gruber-Vodicka R. H."/>
            <person name="Seah K. B. B."/>
        </authorList>
    </citation>
    <scope>NUCLEOTIDE SEQUENCE</scope>
    <source>
        <strain evidence="3">BECK_S312</strain>
        <strain evidence="4">BECK_S426</strain>
    </source>
</reference>
<feature type="compositionally biased region" description="Basic residues" evidence="1">
    <location>
        <begin position="270"/>
        <end position="279"/>
    </location>
</feature>
<evidence type="ECO:0000313" key="4">
    <source>
        <dbReference type="EMBL" id="VFK24458.1"/>
    </source>
</evidence>
<feature type="compositionally biased region" description="Basic and acidic residues" evidence="1">
    <location>
        <begin position="254"/>
        <end position="267"/>
    </location>
</feature>
<evidence type="ECO:0000256" key="1">
    <source>
        <dbReference type="SAM" id="MobiDB-lite"/>
    </source>
</evidence>
<evidence type="ECO:0000259" key="2">
    <source>
        <dbReference type="Pfam" id="PF22240"/>
    </source>
</evidence>
<name>A0A450W847_9GAMM</name>
<feature type="compositionally biased region" description="Polar residues" evidence="1">
    <location>
        <begin position="286"/>
        <end position="295"/>
    </location>
</feature>
<dbReference type="InterPro" id="IPR053980">
    <property type="entry name" value="ISP_coupler"/>
</dbReference>
<proteinExistence type="predicted"/>